<dbReference type="Proteomes" id="UP001146793">
    <property type="component" value="Unassembled WGS sequence"/>
</dbReference>
<dbReference type="PANTHER" id="PTHR43066">
    <property type="entry name" value="RHOMBOID-RELATED PROTEIN"/>
    <property type="match status" value="1"/>
</dbReference>
<evidence type="ECO:0000256" key="4">
    <source>
        <dbReference type="ARBA" id="ARBA00023136"/>
    </source>
</evidence>
<evidence type="ECO:0000256" key="1">
    <source>
        <dbReference type="ARBA" id="ARBA00004141"/>
    </source>
</evidence>
<feature type="transmembrane region" description="Helical" evidence="5">
    <location>
        <begin position="20"/>
        <end position="40"/>
    </location>
</feature>
<keyword evidence="4 5" id="KW-0472">Membrane</keyword>
<keyword evidence="2 5" id="KW-0812">Transmembrane</keyword>
<evidence type="ECO:0000256" key="3">
    <source>
        <dbReference type="ARBA" id="ARBA00022989"/>
    </source>
</evidence>
<dbReference type="AlphaFoldDB" id="A0AAV8A619"/>
<name>A0AAV8A619_9EUKA</name>
<keyword evidence="3 5" id="KW-1133">Transmembrane helix</keyword>
<feature type="transmembrane region" description="Helical" evidence="5">
    <location>
        <begin position="122"/>
        <end position="140"/>
    </location>
</feature>
<dbReference type="Pfam" id="PF00627">
    <property type="entry name" value="UBA"/>
    <property type="match status" value="1"/>
</dbReference>
<comment type="caution">
    <text evidence="7">The sequence shown here is derived from an EMBL/GenBank/DDBJ whole genome shotgun (WGS) entry which is preliminary data.</text>
</comment>
<evidence type="ECO:0000313" key="8">
    <source>
        <dbReference type="Proteomes" id="UP001146793"/>
    </source>
</evidence>
<reference evidence="7" key="1">
    <citation type="submission" date="2022-08" db="EMBL/GenBank/DDBJ databases">
        <title>Novel sulphate-reducing endosymbionts in the free-living metamonad Anaeramoeba.</title>
        <authorList>
            <person name="Jerlstrom-Hultqvist J."/>
            <person name="Cepicka I."/>
            <person name="Gallot-Lavallee L."/>
            <person name="Salas-Leiva D."/>
            <person name="Curtis B.A."/>
            <person name="Zahonova K."/>
            <person name="Pipaliya S."/>
            <person name="Dacks J."/>
            <person name="Roger A.J."/>
        </authorList>
    </citation>
    <scope>NUCLEOTIDE SEQUENCE</scope>
    <source>
        <strain evidence="7">Busselton2</strain>
    </source>
</reference>
<evidence type="ECO:0000256" key="2">
    <source>
        <dbReference type="ARBA" id="ARBA00022692"/>
    </source>
</evidence>
<dbReference type="InterPro" id="IPR035952">
    <property type="entry name" value="Rhomboid-like_sf"/>
</dbReference>
<dbReference type="Pfam" id="PF01694">
    <property type="entry name" value="Rhomboid"/>
    <property type="match status" value="1"/>
</dbReference>
<feature type="transmembrane region" description="Helical" evidence="5">
    <location>
        <begin position="95"/>
        <end position="115"/>
    </location>
</feature>
<comment type="subcellular location">
    <subcellularLocation>
        <location evidence="1">Membrane</location>
        <topology evidence="1">Multi-pass membrane protein</topology>
    </subcellularLocation>
</comment>
<dbReference type="InterPro" id="IPR022764">
    <property type="entry name" value="Peptidase_S54_rhomboid_dom"/>
</dbReference>
<feature type="transmembrane region" description="Helical" evidence="5">
    <location>
        <begin position="61"/>
        <end position="83"/>
    </location>
</feature>
<feature type="domain" description="UBA" evidence="6">
    <location>
        <begin position="310"/>
        <end position="353"/>
    </location>
</feature>
<evidence type="ECO:0000313" key="7">
    <source>
        <dbReference type="EMBL" id="KAJ3447978.1"/>
    </source>
</evidence>
<dbReference type="EMBL" id="JANTQA010000015">
    <property type="protein sequence ID" value="KAJ3447978.1"/>
    <property type="molecule type" value="Genomic_DNA"/>
</dbReference>
<feature type="transmembrane region" description="Helical" evidence="5">
    <location>
        <begin position="152"/>
        <end position="171"/>
    </location>
</feature>
<protein>
    <submittedName>
        <fullName evidence="7">Rhomboid protein</fullName>
    </submittedName>
</protein>
<dbReference type="SUPFAM" id="SSF144091">
    <property type="entry name" value="Rhomboid-like"/>
    <property type="match status" value="1"/>
</dbReference>
<gene>
    <name evidence="7" type="ORF">M0812_00451</name>
</gene>
<sequence length="354" mass="40289">MSTSLFFFSPSFGFINAPVIKIIFAFTFIISPTFGFLGVLPESYIISNEGVIQKKEIYKLFTGNLFFITLIDLFVGSVLIYHFRLIERIFGTAKFTVLVTFVYTFSILTQFVMMLIMPSIKFITPGPISLIFALLIVYTNKLPPTTTIFRGFGLRFNAKSLVWLFCVLLFVRSKKISVIGPITGIIAGLVYEIELLPIKKLLFPESVNNFCSKYVIPILGTNQSRQSFVSNRNTNRNINRNRQMLNNNQLNLNRQLGRTNVNTNRNQNQNQNQFLQNNQNNLASTEEQLLQSIIERSRNEITNSTENISTQSEEFQNNLQELIAIGFDPEKAEDALKKTQNNLTLATNILLSGN</sequence>
<dbReference type="InterPro" id="IPR009060">
    <property type="entry name" value="UBA-like_sf"/>
</dbReference>
<organism evidence="7 8">
    <name type="scientific">Anaeramoeba flamelloides</name>
    <dbReference type="NCBI Taxonomy" id="1746091"/>
    <lineage>
        <taxon>Eukaryota</taxon>
        <taxon>Metamonada</taxon>
        <taxon>Anaeramoebidae</taxon>
        <taxon>Anaeramoeba</taxon>
    </lineage>
</organism>
<dbReference type="GO" id="GO:0004252">
    <property type="term" value="F:serine-type endopeptidase activity"/>
    <property type="evidence" value="ECO:0007669"/>
    <property type="project" value="InterPro"/>
</dbReference>
<dbReference type="GO" id="GO:0016020">
    <property type="term" value="C:membrane"/>
    <property type="evidence" value="ECO:0007669"/>
    <property type="project" value="UniProtKB-SubCell"/>
</dbReference>
<dbReference type="SUPFAM" id="SSF46934">
    <property type="entry name" value="UBA-like"/>
    <property type="match status" value="1"/>
</dbReference>
<evidence type="ECO:0000259" key="6">
    <source>
        <dbReference type="PROSITE" id="PS50030"/>
    </source>
</evidence>
<accession>A0AAV8A619</accession>
<proteinExistence type="predicted"/>
<dbReference type="PROSITE" id="PS50030">
    <property type="entry name" value="UBA"/>
    <property type="match status" value="1"/>
</dbReference>
<dbReference type="SMART" id="SM00165">
    <property type="entry name" value="UBA"/>
    <property type="match status" value="1"/>
</dbReference>
<dbReference type="Gene3D" id="1.20.1540.10">
    <property type="entry name" value="Rhomboid-like"/>
    <property type="match status" value="1"/>
</dbReference>
<dbReference type="InterPro" id="IPR015940">
    <property type="entry name" value="UBA"/>
</dbReference>
<evidence type="ECO:0000256" key="5">
    <source>
        <dbReference type="SAM" id="Phobius"/>
    </source>
</evidence>
<dbReference type="Gene3D" id="1.10.8.10">
    <property type="entry name" value="DNA helicase RuvA subunit, C-terminal domain"/>
    <property type="match status" value="1"/>
</dbReference>
<dbReference type="PANTHER" id="PTHR43066:SF21">
    <property type="entry name" value="UBIQUITIN-ASSOCIATED DOMAIN-CONTAINING PROTEIN 2"/>
    <property type="match status" value="1"/>
</dbReference>